<gene>
    <name evidence="1" type="ORF">BFC17_13665</name>
</gene>
<comment type="caution">
    <text evidence="1">The sequence shown here is derived from an EMBL/GenBank/DDBJ whole genome shotgun (WGS) entry which is preliminary data.</text>
</comment>
<dbReference type="AlphaFoldDB" id="A0A1E8FFA6"/>
<evidence type="ECO:0000313" key="1">
    <source>
        <dbReference type="EMBL" id="OFI34637.1"/>
    </source>
</evidence>
<dbReference type="PANTHER" id="PTHR20974">
    <property type="entry name" value="UPF0585 PROTEIN CG18661"/>
    <property type="match status" value="1"/>
</dbReference>
<evidence type="ECO:0008006" key="3">
    <source>
        <dbReference type="Google" id="ProtNLM"/>
    </source>
</evidence>
<keyword evidence="2" id="KW-1185">Reference proteome</keyword>
<organism evidence="1 2">
    <name type="scientific">Alteromonas lipolytica</name>
    <dbReference type="NCBI Taxonomy" id="1856405"/>
    <lineage>
        <taxon>Bacteria</taxon>
        <taxon>Pseudomonadati</taxon>
        <taxon>Pseudomonadota</taxon>
        <taxon>Gammaproteobacteria</taxon>
        <taxon>Alteromonadales</taxon>
        <taxon>Alteromonadaceae</taxon>
        <taxon>Alteromonas/Salinimonas group</taxon>
        <taxon>Alteromonas</taxon>
    </lineage>
</organism>
<dbReference type="OrthoDB" id="5563826at2"/>
<dbReference type="InterPro" id="IPR010342">
    <property type="entry name" value="DUF938"/>
</dbReference>
<dbReference type="PANTHER" id="PTHR20974:SF0">
    <property type="entry name" value="UPF0585 PROTEIN CG18661"/>
    <property type="match status" value="1"/>
</dbReference>
<evidence type="ECO:0000313" key="2">
    <source>
        <dbReference type="Proteomes" id="UP000176037"/>
    </source>
</evidence>
<dbReference type="EMBL" id="MJIC01000010">
    <property type="protein sequence ID" value="OFI34637.1"/>
    <property type="molecule type" value="Genomic_DNA"/>
</dbReference>
<sequence>MTKPFSQACENNKAPILAVLESVFSQATRVLEIGSGTGQHAVHFAAALPHVQWQTSDVPAHHEGINAWLNEAALPNLLPPVALQVGKDAFPASGYDAVYSANTAHIMFADEVALMMTGIAELLPDGGVFCQYGPFIQQGEFSSESNRAFHHNLLLRGLGGYKSIEDLQAWSGVSLKLKDIIAMPANNLCLLWQKQVS</sequence>
<name>A0A1E8FFA6_9ALTE</name>
<dbReference type="Gene3D" id="3.40.50.150">
    <property type="entry name" value="Vaccinia Virus protein VP39"/>
    <property type="match status" value="1"/>
</dbReference>
<reference evidence="1 2" key="1">
    <citation type="submission" date="2016-09" db="EMBL/GenBank/DDBJ databases">
        <title>Alteromonas lipolytica, a new species isolated from sea water.</title>
        <authorList>
            <person name="Wu Y.-H."/>
            <person name="Cheng H."/>
            <person name="Xu X.-W."/>
        </authorList>
    </citation>
    <scope>NUCLEOTIDE SEQUENCE [LARGE SCALE GENOMIC DNA]</scope>
    <source>
        <strain evidence="1 2">JW12</strain>
    </source>
</reference>
<dbReference type="Pfam" id="PF06080">
    <property type="entry name" value="DUF938"/>
    <property type="match status" value="1"/>
</dbReference>
<dbReference type="Proteomes" id="UP000176037">
    <property type="component" value="Unassembled WGS sequence"/>
</dbReference>
<dbReference type="STRING" id="1856405.BFC17_13665"/>
<accession>A0A1E8FFA6</accession>
<dbReference type="InterPro" id="IPR029063">
    <property type="entry name" value="SAM-dependent_MTases_sf"/>
</dbReference>
<protein>
    <recommendedName>
        <fullName evidence="3">Methylase</fullName>
    </recommendedName>
</protein>
<dbReference type="SUPFAM" id="SSF53335">
    <property type="entry name" value="S-adenosyl-L-methionine-dependent methyltransferases"/>
    <property type="match status" value="1"/>
</dbReference>
<dbReference type="RefSeq" id="WP_070175555.1">
    <property type="nucleotide sequence ID" value="NZ_BMJR01000001.1"/>
</dbReference>
<proteinExistence type="predicted"/>